<proteinExistence type="inferred from homology"/>
<evidence type="ECO:0008006" key="8">
    <source>
        <dbReference type="Google" id="ProtNLM"/>
    </source>
</evidence>
<dbReference type="AlphaFoldDB" id="A0AAD5UBY7"/>
<protein>
    <recommendedName>
        <fullName evidence="8">Pentatricopeptide repeat-containing protein</fullName>
    </recommendedName>
</protein>
<evidence type="ECO:0000313" key="7">
    <source>
        <dbReference type="Proteomes" id="UP001211065"/>
    </source>
</evidence>
<dbReference type="Gene3D" id="1.25.40.10">
    <property type="entry name" value="Tetratricopeptide repeat domain"/>
    <property type="match status" value="4"/>
</dbReference>
<evidence type="ECO:0000256" key="2">
    <source>
        <dbReference type="ARBA" id="ARBA00022737"/>
    </source>
</evidence>
<comment type="function">
    <text evidence="3">Regulates mitochondrial small subunit maturation by controlling 15S rRNA 5'-end processing. Localizes to the 5' precursor of the 15S rRNA in a position that is subsequently occupied by mS47 in the mature yeast mtSSU. Uses structure and sequence-specific RNA recognition, binding to a single-stranded region of the precursor and specifically recognizing bases -6 to -1. The exchange of Ccm1 for mS47 is coupled to the irreversible removal of precursor rRNA that is accompanied by conformational changes of the mitoribosomal proteins uS5m and mS26. These conformational changes signal completion of 5'-end rRNA processing through protection of the mature 5'-end of the 15S rRNA and stabilization of mS47. The removal of the 5' precursor together with the dissociation of Ccm1 may be catalyzed by the 5'-3' exoribonuclease Pet127. Involved in the specific removal of group I introns in mitochondrial encoded transcripts.</text>
</comment>
<dbReference type="NCBIfam" id="TIGR00756">
    <property type="entry name" value="PPR"/>
    <property type="match status" value="2"/>
</dbReference>
<keyword evidence="7" id="KW-1185">Reference proteome</keyword>
<evidence type="ECO:0000256" key="4">
    <source>
        <dbReference type="ARBA" id="ARBA00044511"/>
    </source>
</evidence>
<evidence type="ECO:0000256" key="3">
    <source>
        <dbReference type="ARBA" id="ARBA00044493"/>
    </source>
</evidence>
<accession>A0AAD5UBY7</accession>
<dbReference type="SUPFAM" id="SSF81901">
    <property type="entry name" value="HCP-like"/>
    <property type="match status" value="1"/>
</dbReference>
<dbReference type="InterPro" id="IPR002885">
    <property type="entry name" value="PPR_rpt"/>
</dbReference>
<gene>
    <name evidence="6" type="ORF">HK099_000032</name>
</gene>
<reference evidence="6" key="1">
    <citation type="submission" date="2020-05" db="EMBL/GenBank/DDBJ databases">
        <title>Phylogenomic resolution of chytrid fungi.</title>
        <authorList>
            <person name="Stajich J.E."/>
            <person name="Amses K."/>
            <person name="Simmons R."/>
            <person name="Seto K."/>
            <person name="Myers J."/>
            <person name="Bonds A."/>
            <person name="Quandt C.A."/>
            <person name="Barry K."/>
            <person name="Liu P."/>
            <person name="Grigoriev I."/>
            <person name="Longcore J.E."/>
            <person name="James T.Y."/>
        </authorList>
    </citation>
    <scope>NUCLEOTIDE SEQUENCE</scope>
    <source>
        <strain evidence="6">JEL0476</strain>
    </source>
</reference>
<dbReference type="InterPro" id="IPR011990">
    <property type="entry name" value="TPR-like_helical_dom_sf"/>
</dbReference>
<name>A0AAD5UBY7_9FUNG</name>
<dbReference type="EMBL" id="JADGJW010000001">
    <property type="protein sequence ID" value="KAJ3228477.1"/>
    <property type="molecule type" value="Genomic_DNA"/>
</dbReference>
<dbReference type="Pfam" id="PF13041">
    <property type="entry name" value="PPR_2"/>
    <property type="match status" value="1"/>
</dbReference>
<feature type="repeat" description="PPR" evidence="5">
    <location>
        <begin position="342"/>
        <end position="376"/>
    </location>
</feature>
<dbReference type="PROSITE" id="PS51375">
    <property type="entry name" value="PPR"/>
    <property type="match status" value="2"/>
</dbReference>
<dbReference type="Pfam" id="PF01535">
    <property type="entry name" value="PPR"/>
    <property type="match status" value="1"/>
</dbReference>
<evidence type="ECO:0000256" key="5">
    <source>
        <dbReference type="PROSITE-ProRule" id="PRU00708"/>
    </source>
</evidence>
<keyword evidence="2" id="KW-0677">Repeat</keyword>
<feature type="repeat" description="PPR" evidence="5">
    <location>
        <begin position="554"/>
        <end position="588"/>
    </location>
</feature>
<dbReference type="Pfam" id="PF13812">
    <property type="entry name" value="PPR_3"/>
    <property type="match status" value="1"/>
</dbReference>
<evidence type="ECO:0000313" key="6">
    <source>
        <dbReference type="EMBL" id="KAJ3228477.1"/>
    </source>
</evidence>
<dbReference type="PANTHER" id="PTHR47447">
    <property type="entry name" value="OS03G0856100 PROTEIN"/>
    <property type="match status" value="1"/>
</dbReference>
<dbReference type="PANTHER" id="PTHR47447:SF17">
    <property type="entry name" value="OS12G0638900 PROTEIN"/>
    <property type="match status" value="1"/>
</dbReference>
<comment type="caution">
    <text evidence="6">The sequence shown here is derived from an EMBL/GenBank/DDBJ whole genome shotgun (WGS) entry which is preliminary data.</text>
</comment>
<evidence type="ECO:0000256" key="1">
    <source>
        <dbReference type="ARBA" id="ARBA00006192"/>
    </source>
</evidence>
<sequence length="1132" mass="132499">MMKPIETKHLSFLKSNIVATQYLKSNQYLYPKFYFINYNSYTKNCTANLTVDAVESNPDTQNIPNTFSVEKTSDTTSLRYLFYPQLSPGKKVRKLGDPFLSNPIKDEKINHLIKTEARPSYVVRYYDSTIKEGFILLPETVLAYMQFLAKHTREYDLYKAFVRVKYPTIEHCTTFIDLYSLWQNDIRILEYFVFLQNYGFKPTTANYNALLHSCRYFNYRKVERYFNDMIMCGVQPNANTYNTLILALLPKNVSKAEFYYHESKRAGHPCHSEVVYNNFCATLMVTNDYKKMDYFSLEAEKYGIKLNVNYYRSLFNFFFKSKDVDKYIHYFQKLKTEGAPIDSVTWNSVLLAYLNSDQFEEAYLCFTEMLSKEIKPFKEIPNQLVLESVKGKNLYRVQALYKIAKEFGEVEIKTFPFLISGFLHALNFNKVDYYLKEMDALGLLITKESYLFLQKCFLEISSVSRVDFFKYYFHKVSLSVNPLSRKFLKFCIVNYIKADIFDRHVGEDEKKFLDSFRIDDEINTQVSDYIKYSSNIAKFNVDFLVNQLKLRSSDTYIFNVVLNYYCTFGNFERVETLYNDMEQFGIAPNIDTYNCLIRTFSKFSFEKATFFFELMLGNEITPSTRTYSNYLFLSVDIDVEMIFERMKVLPEFNVQPDILIWTAIMVCFTRCGEHLTALRIFQTVTNTLPKEISELKLPLLPEKSLELGDAASANEFFFASLNNCVEGNQHDDLVAVWSYAINSKYKLETKILNIYLKGLLQFGKIDEVFNIYKEQLNLESNFQNSDLSYIKIDFTTYTTVVLGLKNLEFTDSFQPPLPKKLPGITNSKKHNKDVMHLDSPERIWEYGYKNDFSTTQSQDYSNKFIDKHRLCKEIPPYKNYRDEVGLYNNRISNVQVWCKLGLNNANEVLQQRFTDTTYRLDYKVKGFELNVDNRLSKQGKIVNKHEINDDKIVNKRFEALKKTKEDQKHNYYISNVTSVGDLQAKKSGKQNFMDNIILAKPNERIVNRGICNHPKEVPLGNIHYDKGGDIGLRGPKDNFKERYSIEVIPKVWSSKEGNINDSTQLNCIKNYQYYKNFTSENKLSGDHLKYLRGEAINRLVNRGIEKNSLEKVDDRFLLTTTGCTYATNISTV</sequence>
<comment type="similarity">
    <text evidence="1">Belongs to the CCM1 family.</text>
</comment>
<organism evidence="6 7">
    <name type="scientific">Clydaea vesicula</name>
    <dbReference type="NCBI Taxonomy" id="447962"/>
    <lineage>
        <taxon>Eukaryota</taxon>
        <taxon>Fungi</taxon>
        <taxon>Fungi incertae sedis</taxon>
        <taxon>Chytridiomycota</taxon>
        <taxon>Chytridiomycota incertae sedis</taxon>
        <taxon>Chytridiomycetes</taxon>
        <taxon>Lobulomycetales</taxon>
        <taxon>Lobulomycetaceae</taxon>
        <taxon>Clydaea</taxon>
    </lineage>
</organism>
<comment type="subunit">
    <text evidence="4">Binds to mitochondrial small subunit 15S rRNA.</text>
</comment>
<dbReference type="Proteomes" id="UP001211065">
    <property type="component" value="Unassembled WGS sequence"/>
</dbReference>